<accession>A0A835FGJ5</accession>
<dbReference type="PANTHER" id="PTHR31672">
    <property type="entry name" value="BNACNNG10540D PROTEIN"/>
    <property type="match status" value="1"/>
</dbReference>
<dbReference type="EMBL" id="JACEFO010000980">
    <property type="protein sequence ID" value="KAF8751000.1"/>
    <property type="molecule type" value="Genomic_DNA"/>
</dbReference>
<gene>
    <name evidence="2" type="ORF">HU200_012297</name>
</gene>
<feature type="domain" description="F-box" evidence="1">
    <location>
        <begin position="8"/>
        <end position="48"/>
    </location>
</feature>
<sequence length="405" mass="45210">MGDRWDRILADAFMEILRRLPPSPRRRLRLVCRHWRSIIDDLTPRTQARAMVLAFVSDDDGDRPRAYVLDDLTKHGASGRELALPHGVTAMVGTCNGLLCLRRWRGDLAVVNPVTGEKLAVPPSTLPTEHGELAACSFAYHPATGLYKIVHVSCYGGAVKVLTLGDTSWRVGLSPVPVGTSCVQSFGLVSVGGATYWVTTVGSSSHSVMSLDLKDERVALVAKLPVAIERWEESSWHLATDLRGKLFVCSYEMKVKESRTLNGIQTKVYGCVQMWMLKKRGRGLRPEWVVWHKVVEPEHEPFEGVAWPHAAHGQHLLTTRRAKGADRVSLHACRLSRMRKKHGGVVRTEGSPSIGLYDDCDSLRTFAYVETMEPLALYGGNDCDIGDSEEWDWRFDGGEQRWKLV</sequence>
<evidence type="ECO:0000313" key="2">
    <source>
        <dbReference type="EMBL" id="KAF8751000.1"/>
    </source>
</evidence>
<dbReference type="InterPro" id="IPR006527">
    <property type="entry name" value="F-box-assoc_dom_typ1"/>
</dbReference>
<proteinExistence type="predicted"/>
<keyword evidence="3" id="KW-1185">Reference proteome</keyword>
<organism evidence="2 3">
    <name type="scientific">Digitaria exilis</name>
    <dbReference type="NCBI Taxonomy" id="1010633"/>
    <lineage>
        <taxon>Eukaryota</taxon>
        <taxon>Viridiplantae</taxon>
        <taxon>Streptophyta</taxon>
        <taxon>Embryophyta</taxon>
        <taxon>Tracheophyta</taxon>
        <taxon>Spermatophyta</taxon>
        <taxon>Magnoliopsida</taxon>
        <taxon>Liliopsida</taxon>
        <taxon>Poales</taxon>
        <taxon>Poaceae</taxon>
        <taxon>PACMAD clade</taxon>
        <taxon>Panicoideae</taxon>
        <taxon>Panicodae</taxon>
        <taxon>Paniceae</taxon>
        <taxon>Anthephorinae</taxon>
        <taxon>Digitaria</taxon>
    </lineage>
</organism>
<dbReference type="InterPro" id="IPR050796">
    <property type="entry name" value="SCF_F-box_component"/>
</dbReference>
<reference evidence="2" key="1">
    <citation type="submission" date="2020-07" db="EMBL/GenBank/DDBJ databases">
        <title>Genome sequence and genetic diversity analysis of an under-domesticated orphan crop, white fonio (Digitaria exilis).</title>
        <authorList>
            <person name="Bennetzen J.L."/>
            <person name="Chen S."/>
            <person name="Ma X."/>
            <person name="Wang X."/>
            <person name="Yssel A.E.J."/>
            <person name="Chaluvadi S.R."/>
            <person name="Johnson M."/>
            <person name="Gangashetty P."/>
            <person name="Hamidou F."/>
            <person name="Sanogo M.D."/>
            <person name="Zwaenepoel A."/>
            <person name="Wallace J."/>
            <person name="Van De Peer Y."/>
            <person name="Van Deynze A."/>
        </authorList>
    </citation>
    <scope>NUCLEOTIDE SEQUENCE</scope>
    <source>
        <tissue evidence="2">Leaves</tissue>
    </source>
</reference>
<dbReference type="Pfam" id="PF00646">
    <property type="entry name" value="F-box"/>
    <property type="match status" value="1"/>
</dbReference>
<dbReference type="InterPro" id="IPR017451">
    <property type="entry name" value="F-box-assoc_interact_dom"/>
</dbReference>
<dbReference type="InterPro" id="IPR001810">
    <property type="entry name" value="F-box_dom"/>
</dbReference>
<dbReference type="Proteomes" id="UP000636709">
    <property type="component" value="Unassembled WGS sequence"/>
</dbReference>
<comment type="caution">
    <text evidence="2">The sequence shown here is derived from an EMBL/GenBank/DDBJ whole genome shotgun (WGS) entry which is preliminary data.</text>
</comment>
<dbReference type="PANTHER" id="PTHR31672:SF13">
    <property type="entry name" value="F-BOX PROTEIN CPR30-LIKE"/>
    <property type="match status" value="1"/>
</dbReference>
<dbReference type="SUPFAM" id="SSF81383">
    <property type="entry name" value="F-box domain"/>
    <property type="match status" value="1"/>
</dbReference>
<name>A0A835FGJ5_9POAL</name>
<dbReference type="OrthoDB" id="665134at2759"/>
<dbReference type="Pfam" id="PF07734">
    <property type="entry name" value="FBA_1"/>
    <property type="match status" value="1"/>
</dbReference>
<protein>
    <recommendedName>
        <fullName evidence="1">F-box domain-containing protein</fullName>
    </recommendedName>
</protein>
<dbReference type="SMART" id="SM00256">
    <property type="entry name" value="FBOX"/>
    <property type="match status" value="1"/>
</dbReference>
<evidence type="ECO:0000313" key="3">
    <source>
        <dbReference type="Proteomes" id="UP000636709"/>
    </source>
</evidence>
<evidence type="ECO:0000259" key="1">
    <source>
        <dbReference type="SMART" id="SM00256"/>
    </source>
</evidence>
<dbReference type="Gene3D" id="1.20.1280.50">
    <property type="match status" value="1"/>
</dbReference>
<dbReference type="NCBIfam" id="TIGR01640">
    <property type="entry name" value="F_box_assoc_1"/>
    <property type="match status" value="1"/>
</dbReference>
<dbReference type="InterPro" id="IPR036047">
    <property type="entry name" value="F-box-like_dom_sf"/>
</dbReference>
<dbReference type="AlphaFoldDB" id="A0A835FGJ5"/>